<evidence type="ECO:0000313" key="1">
    <source>
        <dbReference type="EMBL" id="QQT52121.1"/>
    </source>
</evidence>
<proteinExistence type="predicted"/>
<accession>A0ABX7CJE7</accession>
<keyword evidence="2" id="KW-1185">Reference proteome</keyword>
<name>A0ABX7CJE7_SPHMU</name>
<reference evidence="1 2" key="1">
    <citation type="submission" date="2021-01" db="EMBL/GenBank/DDBJ databases">
        <title>FDA dAtabase for Regulatory Grade micrObial Sequences (FDA-ARGOS): Supporting development and validation of Infectious Disease Dx tests.</title>
        <authorList>
            <person name="Sproer C."/>
            <person name="Gronow S."/>
            <person name="Severitt S."/>
            <person name="Schroder I."/>
            <person name="Tallon L."/>
            <person name="Sadzewicz L."/>
            <person name="Zhao X."/>
            <person name="Boylan J."/>
            <person name="Ott S."/>
            <person name="Bowen H."/>
            <person name="Vavikolanu K."/>
            <person name="Mehta A."/>
            <person name="Aluvathingal J."/>
            <person name="Nadendla S."/>
            <person name="Lowell S."/>
            <person name="Myers T."/>
            <person name="Yan Y."/>
            <person name="Sichtig H."/>
        </authorList>
    </citation>
    <scope>NUCLEOTIDE SEQUENCE [LARGE SCALE GENOMIC DNA]</scope>
    <source>
        <strain evidence="1 2">FDAARGOS_1141</strain>
    </source>
</reference>
<dbReference type="Proteomes" id="UP000595498">
    <property type="component" value="Chromosome"/>
</dbReference>
<evidence type="ECO:0008006" key="3">
    <source>
        <dbReference type="Google" id="ProtNLM"/>
    </source>
</evidence>
<sequence>MQLFKYIDRINLLDKLIRQRRTGAQGELALRLGLSVSRLARIIEYLKDIGAPIAFDRSNNTYYYEKEYSIQIKVEVQKENIHVMDIQQMKQANAGDNFVLTNYLNAFFVH</sequence>
<gene>
    <name evidence="1" type="ORF">I6I98_17825</name>
</gene>
<evidence type="ECO:0000313" key="2">
    <source>
        <dbReference type="Proteomes" id="UP000595498"/>
    </source>
</evidence>
<dbReference type="EMBL" id="CP068224">
    <property type="protein sequence ID" value="QQT52121.1"/>
    <property type="molecule type" value="Genomic_DNA"/>
</dbReference>
<protein>
    <recommendedName>
        <fullName evidence="3">DNA-binding protein</fullName>
    </recommendedName>
</protein>
<organism evidence="1 2">
    <name type="scientific">Sphingobacterium multivorum</name>
    <dbReference type="NCBI Taxonomy" id="28454"/>
    <lineage>
        <taxon>Bacteria</taxon>
        <taxon>Pseudomonadati</taxon>
        <taxon>Bacteroidota</taxon>
        <taxon>Sphingobacteriia</taxon>
        <taxon>Sphingobacteriales</taxon>
        <taxon>Sphingobacteriaceae</taxon>
        <taxon>Sphingobacterium</taxon>
    </lineage>
</organism>